<proteinExistence type="predicted"/>
<keyword evidence="3" id="KW-1185">Reference proteome</keyword>
<evidence type="ECO:0000313" key="3">
    <source>
        <dbReference type="Proteomes" id="UP000604117"/>
    </source>
</evidence>
<reference evidence="2 3" key="1">
    <citation type="submission" date="2021-01" db="EMBL/GenBank/DDBJ databases">
        <title>Whole genome shotgun sequence of Asanoa siamensis NBRC 107932.</title>
        <authorList>
            <person name="Komaki H."/>
            <person name="Tamura T."/>
        </authorList>
    </citation>
    <scope>NUCLEOTIDE SEQUENCE [LARGE SCALE GENOMIC DNA]</scope>
    <source>
        <strain evidence="2 3">NBRC 107932</strain>
    </source>
</reference>
<gene>
    <name evidence="2" type="ORF">Asi02nite_32150</name>
</gene>
<sequence length="128" mass="13603">MAVVFVSHRVADAALAEKLADDIRAAGHDVRLDETDLAVGDSIVEWMNAGLSAADYVVLCYSTHGVESPWITREWASALARQLQGAGVRLLPVVLTGGDAPAILADLKTADLTRDRAAGVARLLRAIR</sequence>
<name>A0ABQ4CQY0_9ACTN</name>
<comment type="caution">
    <text evidence="2">The sequence shown here is derived from an EMBL/GenBank/DDBJ whole genome shotgun (WGS) entry which is preliminary data.</text>
</comment>
<dbReference type="Pfam" id="PF13676">
    <property type="entry name" value="TIR_2"/>
    <property type="match status" value="1"/>
</dbReference>
<accession>A0ABQ4CQY0</accession>
<evidence type="ECO:0000259" key="1">
    <source>
        <dbReference type="Pfam" id="PF13676"/>
    </source>
</evidence>
<dbReference type="EMBL" id="BONE01000023">
    <property type="protein sequence ID" value="GIF73697.1"/>
    <property type="molecule type" value="Genomic_DNA"/>
</dbReference>
<organism evidence="2 3">
    <name type="scientific">Asanoa siamensis</name>
    <dbReference type="NCBI Taxonomy" id="926357"/>
    <lineage>
        <taxon>Bacteria</taxon>
        <taxon>Bacillati</taxon>
        <taxon>Actinomycetota</taxon>
        <taxon>Actinomycetes</taxon>
        <taxon>Micromonosporales</taxon>
        <taxon>Micromonosporaceae</taxon>
        <taxon>Asanoa</taxon>
    </lineage>
</organism>
<feature type="domain" description="TIR" evidence="1">
    <location>
        <begin position="4"/>
        <end position="124"/>
    </location>
</feature>
<protein>
    <recommendedName>
        <fullName evidence="1">TIR domain-containing protein</fullName>
    </recommendedName>
</protein>
<dbReference type="SUPFAM" id="SSF52200">
    <property type="entry name" value="Toll/Interleukin receptor TIR domain"/>
    <property type="match status" value="1"/>
</dbReference>
<dbReference type="InterPro" id="IPR000157">
    <property type="entry name" value="TIR_dom"/>
</dbReference>
<evidence type="ECO:0000313" key="2">
    <source>
        <dbReference type="EMBL" id="GIF73697.1"/>
    </source>
</evidence>
<dbReference type="RefSeq" id="WP_203713724.1">
    <property type="nucleotide sequence ID" value="NZ_BONE01000023.1"/>
</dbReference>
<dbReference type="Proteomes" id="UP000604117">
    <property type="component" value="Unassembled WGS sequence"/>
</dbReference>
<dbReference type="InterPro" id="IPR035897">
    <property type="entry name" value="Toll_tir_struct_dom_sf"/>
</dbReference>
<dbReference type="Gene3D" id="3.40.50.10140">
    <property type="entry name" value="Toll/interleukin-1 receptor homology (TIR) domain"/>
    <property type="match status" value="1"/>
</dbReference>